<evidence type="ECO:0000313" key="2">
    <source>
        <dbReference type="EMBL" id="GGH46050.1"/>
    </source>
</evidence>
<feature type="compositionally biased region" description="Basic and acidic residues" evidence="1">
    <location>
        <begin position="151"/>
        <end position="164"/>
    </location>
</feature>
<feature type="compositionally biased region" description="Acidic residues" evidence="1">
    <location>
        <begin position="120"/>
        <end position="131"/>
    </location>
</feature>
<gene>
    <name evidence="2" type="ORF">GCM10008014_08470</name>
</gene>
<accession>A0ABQ1Z2Z0</accession>
<feature type="region of interest" description="Disordered" evidence="1">
    <location>
        <begin position="237"/>
        <end position="272"/>
    </location>
</feature>
<sequence length="288" mass="33441">MDGWIRLHRKIIESAIWDKPPLYIKVWMFLLISAQHSQYKGLQRGQMSLSIPDIIEGCKWRVGARTVRPTKDQVYQVIDWLRKPNEGGHESNAKATMITTTKATHGMLIEVVNYAVYQDSESDESNDESNDEKETKPARKQRQPNNINKNVKNDNNVKNEKDKKSVPKIQFAEFVSMTQSEYDKLVEQHGEDRVKRMIEILDNYKGANKKKYASDYRAILNWVVNRVQEEERKLKVIQGGGQSGRSRINERNFSPDRTTQKPAEYIGTPGSRKVIVPDDFEQQLRNFE</sequence>
<reference evidence="3" key="1">
    <citation type="journal article" date="2019" name="Int. J. Syst. Evol. Microbiol.">
        <title>The Global Catalogue of Microorganisms (GCM) 10K type strain sequencing project: providing services to taxonomists for standard genome sequencing and annotation.</title>
        <authorList>
            <consortium name="The Broad Institute Genomics Platform"/>
            <consortium name="The Broad Institute Genome Sequencing Center for Infectious Disease"/>
            <person name="Wu L."/>
            <person name="Ma J."/>
        </authorList>
    </citation>
    <scope>NUCLEOTIDE SEQUENCE [LARGE SCALE GENOMIC DNA]</scope>
    <source>
        <strain evidence="3">CGMCC 1.12770</strain>
    </source>
</reference>
<evidence type="ECO:0008006" key="4">
    <source>
        <dbReference type="Google" id="ProtNLM"/>
    </source>
</evidence>
<dbReference type="RefSeq" id="WP_188591343.1">
    <property type="nucleotide sequence ID" value="NZ_BMFU01000001.1"/>
</dbReference>
<name>A0ABQ1Z2Z0_9BACL</name>
<feature type="region of interest" description="Disordered" evidence="1">
    <location>
        <begin position="119"/>
        <end position="164"/>
    </location>
</feature>
<evidence type="ECO:0000313" key="3">
    <source>
        <dbReference type="Proteomes" id="UP000652153"/>
    </source>
</evidence>
<comment type="caution">
    <text evidence="2">The sequence shown here is derived from an EMBL/GenBank/DDBJ whole genome shotgun (WGS) entry which is preliminary data.</text>
</comment>
<keyword evidence="3" id="KW-1185">Reference proteome</keyword>
<evidence type="ECO:0000256" key="1">
    <source>
        <dbReference type="SAM" id="MobiDB-lite"/>
    </source>
</evidence>
<organism evidence="2 3">
    <name type="scientific">Paenibacillus silvae</name>
    <dbReference type="NCBI Taxonomy" id="1325358"/>
    <lineage>
        <taxon>Bacteria</taxon>
        <taxon>Bacillati</taxon>
        <taxon>Bacillota</taxon>
        <taxon>Bacilli</taxon>
        <taxon>Bacillales</taxon>
        <taxon>Paenibacillaceae</taxon>
        <taxon>Paenibacillus</taxon>
    </lineage>
</organism>
<dbReference type="Proteomes" id="UP000652153">
    <property type="component" value="Unassembled WGS sequence"/>
</dbReference>
<protein>
    <recommendedName>
        <fullName evidence="4">DnaD domain-containing protein</fullName>
    </recommendedName>
</protein>
<proteinExistence type="predicted"/>
<dbReference type="EMBL" id="BMFU01000001">
    <property type="protein sequence ID" value="GGH46050.1"/>
    <property type="molecule type" value="Genomic_DNA"/>
</dbReference>